<dbReference type="PANTHER" id="PTHR43240">
    <property type="entry name" value="1,4-DIHYDROXY-2-NAPHTHOYL-COA THIOESTERASE 1"/>
    <property type="match status" value="1"/>
</dbReference>
<dbReference type="AlphaFoldDB" id="F4QT08"/>
<protein>
    <submittedName>
        <fullName evidence="2">Thioesterase superfamily protein</fullName>
    </submittedName>
</protein>
<dbReference type="RefSeq" id="WP_006275076.1">
    <property type="nucleotide sequence ID" value="NZ_GL883080.1"/>
</dbReference>
<dbReference type="InterPro" id="IPR029069">
    <property type="entry name" value="HotDog_dom_sf"/>
</dbReference>
<name>F4QT08_9CAUL</name>
<organism evidence="2 3">
    <name type="scientific">Asticcacaulis biprosthecium C19</name>
    <dbReference type="NCBI Taxonomy" id="715226"/>
    <lineage>
        <taxon>Bacteria</taxon>
        <taxon>Pseudomonadati</taxon>
        <taxon>Pseudomonadota</taxon>
        <taxon>Alphaproteobacteria</taxon>
        <taxon>Caulobacterales</taxon>
        <taxon>Caulobacteraceae</taxon>
        <taxon>Asticcacaulis</taxon>
    </lineage>
</organism>
<dbReference type="InterPro" id="IPR006683">
    <property type="entry name" value="Thioestr_dom"/>
</dbReference>
<dbReference type="CDD" id="cd03443">
    <property type="entry name" value="PaaI_thioesterase"/>
    <property type="match status" value="1"/>
</dbReference>
<dbReference type="SUPFAM" id="SSF54637">
    <property type="entry name" value="Thioesterase/thiol ester dehydrase-isomerase"/>
    <property type="match status" value="1"/>
</dbReference>
<feature type="domain" description="Thioesterase" evidence="1">
    <location>
        <begin position="59"/>
        <end position="129"/>
    </location>
</feature>
<keyword evidence="3" id="KW-1185">Reference proteome</keyword>
<evidence type="ECO:0000313" key="2">
    <source>
        <dbReference type="EMBL" id="EGF89878.1"/>
    </source>
</evidence>
<dbReference type="HOGENOM" id="CLU_089876_9_0_5"/>
<sequence>MSEDLSKLARKESCHPAQVLAGIPFAQYLGVYVELAGDELTAHLPFQDKLIGNPMIPALHGGVIGAFMEITAMAQLAFSEKFDHIPKPIDVTIQYLRSGKPVHTYARAVLNRVGRTVANVEVSAWQDQKHHPIATLQAHFLIG</sequence>
<accession>F4QT08</accession>
<dbReference type="EMBL" id="GL883080">
    <property type="protein sequence ID" value="EGF89878.1"/>
    <property type="molecule type" value="Genomic_DNA"/>
</dbReference>
<dbReference type="OrthoDB" id="9813158at2"/>
<dbReference type="Pfam" id="PF03061">
    <property type="entry name" value="4HBT"/>
    <property type="match status" value="1"/>
</dbReference>
<dbReference type="GO" id="GO:0016790">
    <property type="term" value="F:thiolester hydrolase activity"/>
    <property type="evidence" value="ECO:0007669"/>
    <property type="project" value="UniProtKB-ARBA"/>
</dbReference>
<evidence type="ECO:0000259" key="1">
    <source>
        <dbReference type="Pfam" id="PF03061"/>
    </source>
</evidence>
<dbReference type="eggNOG" id="COG2050">
    <property type="taxonomic scope" value="Bacteria"/>
</dbReference>
<proteinExistence type="predicted"/>
<evidence type="ECO:0000313" key="3">
    <source>
        <dbReference type="Proteomes" id="UP000006512"/>
    </source>
</evidence>
<dbReference type="Proteomes" id="UP000006512">
    <property type="component" value="Unassembled WGS sequence"/>
</dbReference>
<dbReference type="STRING" id="715226.ABI_43010"/>
<dbReference type="Gene3D" id="3.10.129.10">
    <property type="entry name" value="Hotdog Thioesterase"/>
    <property type="match status" value="1"/>
</dbReference>
<dbReference type="PANTHER" id="PTHR43240:SF3">
    <property type="entry name" value="THIOESTERASE DOMAIN-CONTAINING PROTEIN"/>
    <property type="match status" value="1"/>
</dbReference>
<reference evidence="3" key="1">
    <citation type="submission" date="2011-03" db="EMBL/GenBank/DDBJ databases">
        <title>Draft genome sequence of Brevundimonas diminuta.</title>
        <authorList>
            <person name="Brown P.J.B."/>
            <person name="Buechlein A."/>
            <person name="Hemmerich C."/>
            <person name="Brun Y.V."/>
        </authorList>
    </citation>
    <scope>NUCLEOTIDE SEQUENCE [LARGE SCALE GENOMIC DNA]</scope>
    <source>
        <strain evidence="3">C19</strain>
    </source>
</reference>
<gene>
    <name evidence="2" type="ORF">ABI_43010</name>
</gene>